<dbReference type="GO" id="GO:0000976">
    <property type="term" value="F:transcription cis-regulatory region binding"/>
    <property type="evidence" value="ECO:0007669"/>
    <property type="project" value="TreeGrafter"/>
</dbReference>
<dbReference type="PANTHER" id="PTHR34701">
    <property type="entry name" value="TRANSCRIPTIONAL REGULATOR MRAZ"/>
    <property type="match status" value="1"/>
</dbReference>
<dbReference type="PANTHER" id="PTHR34701:SF1">
    <property type="entry name" value="TRANSCRIPTIONAL REGULATOR MRAZ"/>
    <property type="match status" value="1"/>
</dbReference>
<dbReference type="AlphaFoldDB" id="A0A7W9BEW8"/>
<keyword evidence="4" id="KW-1185">Reference proteome</keyword>
<dbReference type="Proteomes" id="UP000546200">
    <property type="component" value="Unassembled WGS sequence"/>
</dbReference>
<evidence type="ECO:0000256" key="1">
    <source>
        <dbReference type="PROSITE-ProRule" id="PRU01076"/>
    </source>
</evidence>
<dbReference type="CDD" id="cd16321">
    <property type="entry name" value="MraZ_C"/>
    <property type="match status" value="1"/>
</dbReference>
<reference evidence="3 4" key="1">
    <citation type="submission" date="2020-08" db="EMBL/GenBank/DDBJ databases">
        <title>Genomic Encyclopedia of Type Strains, Phase IV (KMG-IV): sequencing the most valuable type-strain genomes for metagenomic binning, comparative biology and taxonomic classification.</title>
        <authorList>
            <person name="Goeker M."/>
        </authorList>
    </citation>
    <scope>NUCLEOTIDE SEQUENCE [LARGE SCALE GENOMIC DNA]</scope>
    <source>
        <strain evidence="3 4">DSM 100044</strain>
    </source>
</reference>
<dbReference type="InterPro" id="IPR038619">
    <property type="entry name" value="MraZ_sf"/>
</dbReference>
<dbReference type="InterPro" id="IPR007159">
    <property type="entry name" value="SpoVT-AbrB_dom"/>
</dbReference>
<proteinExistence type="predicted"/>
<keyword evidence="1" id="KW-0238">DNA-binding</keyword>
<evidence type="ECO:0000259" key="2">
    <source>
        <dbReference type="PROSITE" id="PS51740"/>
    </source>
</evidence>
<dbReference type="PROSITE" id="PS51740">
    <property type="entry name" value="SPOVT_ABRB"/>
    <property type="match status" value="1"/>
</dbReference>
<dbReference type="EMBL" id="JACIJK010000007">
    <property type="protein sequence ID" value="MBB5715768.1"/>
    <property type="molecule type" value="Genomic_DNA"/>
</dbReference>
<protein>
    <submittedName>
        <fullName evidence="3">MraZ protein</fullName>
    </submittedName>
</protein>
<dbReference type="InterPro" id="IPR003444">
    <property type="entry name" value="MraZ"/>
</dbReference>
<sequence length="166" mass="18204">MASRGRYQGHGIGLVDDKGRVAIPNTLRTTLAANAPRPDGKDGGTIIIGPHEEQECLVAYDPAYVEVKAALLDAHEAAHTAADGSYDYNIQRRAMAGEAVPFDGSGRFIMPAFPRFHANIGQHAFFFGMNNRIEIWDPATALADEKLDKTVKKMIRFYMAEKGVQL</sequence>
<organism evidence="3 4">
    <name type="scientific">Sphingomonas aerophila</name>
    <dbReference type="NCBI Taxonomy" id="1344948"/>
    <lineage>
        <taxon>Bacteria</taxon>
        <taxon>Pseudomonadati</taxon>
        <taxon>Pseudomonadota</taxon>
        <taxon>Alphaproteobacteria</taxon>
        <taxon>Sphingomonadales</taxon>
        <taxon>Sphingomonadaceae</taxon>
        <taxon>Sphingomonas</taxon>
    </lineage>
</organism>
<comment type="caution">
    <text evidence="3">The sequence shown here is derived from an EMBL/GenBank/DDBJ whole genome shotgun (WGS) entry which is preliminary data.</text>
</comment>
<dbReference type="GO" id="GO:2000143">
    <property type="term" value="P:negative regulation of DNA-templated transcription initiation"/>
    <property type="evidence" value="ECO:0007669"/>
    <property type="project" value="TreeGrafter"/>
</dbReference>
<dbReference type="Gene3D" id="3.40.1550.20">
    <property type="entry name" value="Transcriptional regulator MraZ domain"/>
    <property type="match status" value="1"/>
</dbReference>
<dbReference type="RefSeq" id="WP_184058379.1">
    <property type="nucleotide sequence ID" value="NZ_JACIJK010000007.1"/>
</dbReference>
<gene>
    <name evidence="3" type="ORF">FHS94_002623</name>
</gene>
<name>A0A7W9BEW8_9SPHN</name>
<evidence type="ECO:0000313" key="4">
    <source>
        <dbReference type="Proteomes" id="UP000546200"/>
    </source>
</evidence>
<dbReference type="SUPFAM" id="SSF89447">
    <property type="entry name" value="AbrB/MazE/MraZ-like"/>
    <property type="match status" value="1"/>
</dbReference>
<dbReference type="InterPro" id="IPR035644">
    <property type="entry name" value="MraZ_C"/>
</dbReference>
<dbReference type="GO" id="GO:0003700">
    <property type="term" value="F:DNA-binding transcription factor activity"/>
    <property type="evidence" value="ECO:0007669"/>
    <property type="project" value="InterPro"/>
</dbReference>
<evidence type="ECO:0000313" key="3">
    <source>
        <dbReference type="EMBL" id="MBB5715768.1"/>
    </source>
</evidence>
<dbReference type="InterPro" id="IPR035642">
    <property type="entry name" value="MraZ_N"/>
</dbReference>
<dbReference type="InterPro" id="IPR037914">
    <property type="entry name" value="SpoVT-AbrB_sf"/>
</dbReference>
<feature type="domain" description="SpoVT-AbrB" evidence="2">
    <location>
        <begin position="97"/>
        <end position="140"/>
    </location>
</feature>
<dbReference type="CDD" id="cd16320">
    <property type="entry name" value="MraZ_N"/>
    <property type="match status" value="1"/>
</dbReference>
<accession>A0A7W9BEW8</accession>